<reference evidence="4" key="1">
    <citation type="submission" date="2020-02" db="EMBL/GenBank/DDBJ databases">
        <authorList>
            <person name="Scholz U."/>
            <person name="Mascher M."/>
            <person name="Fiebig A."/>
        </authorList>
    </citation>
    <scope>NUCLEOTIDE SEQUENCE</scope>
</reference>
<dbReference type="SMART" id="SM00028">
    <property type="entry name" value="TPR"/>
    <property type="match status" value="3"/>
</dbReference>
<dbReference type="GO" id="GO:0006402">
    <property type="term" value="P:mRNA catabolic process"/>
    <property type="evidence" value="ECO:0007669"/>
    <property type="project" value="TreeGrafter"/>
</dbReference>
<feature type="compositionally biased region" description="Polar residues" evidence="3">
    <location>
        <begin position="288"/>
        <end position="303"/>
    </location>
</feature>
<dbReference type="PANTHER" id="PTHR12979:SF5">
    <property type="entry name" value="CCR4-NOT TRANSCRIPTION COMPLEX SUBUNIT 10"/>
    <property type="match status" value="1"/>
</dbReference>
<dbReference type="GO" id="GO:0030014">
    <property type="term" value="C:CCR4-NOT complex"/>
    <property type="evidence" value="ECO:0007669"/>
    <property type="project" value="InterPro"/>
</dbReference>
<evidence type="ECO:0000256" key="2">
    <source>
        <dbReference type="PROSITE-ProRule" id="PRU00339"/>
    </source>
</evidence>
<comment type="similarity">
    <text evidence="1">Belongs to the CNOT10 family.</text>
</comment>
<feature type="region of interest" description="Disordered" evidence="3">
    <location>
        <begin position="1"/>
        <end position="25"/>
    </location>
</feature>
<dbReference type="Gene3D" id="1.25.40.10">
    <property type="entry name" value="Tetratricopeptide repeat domain"/>
    <property type="match status" value="2"/>
</dbReference>
<protein>
    <submittedName>
        <fullName evidence="4">Uncharacterized protein</fullName>
    </submittedName>
</protein>
<dbReference type="AlphaFoldDB" id="A0A7I8LE31"/>
<keyword evidence="2" id="KW-0802">TPR repeat</keyword>
<feature type="repeat" description="TPR" evidence="2">
    <location>
        <begin position="763"/>
        <end position="796"/>
    </location>
</feature>
<evidence type="ECO:0000313" key="5">
    <source>
        <dbReference type="Proteomes" id="UP000663760"/>
    </source>
</evidence>
<feature type="region of interest" description="Disordered" evidence="3">
    <location>
        <begin position="587"/>
        <end position="616"/>
    </location>
</feature>
<dbReference type="InterPro" id="IPR039740">
    <property type="entry name" value="CNOT10"/>
</dbReference>
<feature type="region of interest" description="Disordered" evidence="3">
    <location>
        <begin position="288"/>
        <end position="307"/>
    </location>
</feature>
<evidence type="ECO:0000256" key="1">
    <source>
        <dbReference type="ARBA" id="ARBA00010080"/>
    </source>
</evidence>
<accession>A0A7I8LE31</accession>
<gene>
    <name evidence="4" type="ORF">SI8410_14018232</name>
</gene>
<organism evidence="4 5">
    <name type="scientific">Spirodela intermedia</name>
    <name type="common">Intermediate duckweed</name>
    <dbReference type="NCBI Taxonomy" id="51605"/>
    <lineage>
        <taxon>Eukaryota</taxon>
        <taxon>Viridiplantae</taxon>
        <taxon>Streptophyta</taxon>
        <taxon>Embryophyta</taxon>
        <taxon>Tracheophyta</taxon>
        <taxon>Spermatophyta</taxon>
        <taxon>Magnoliopsida</taxon>
        <taxon>Liliopsida</taxon>
        <taxon>Araceae</taxon>
        <taxon>Lemnoideae</taxon>
        <taxon>Spirodela</taxon>
    </lineage>
</organism>
<proteinExistence type="inferred from homology"/>
<dbReference type="InterPro" id="IPR011990">
    <property type="entry name" value="TPR-like_helical_dom_sf"/>
</dbReference>
<dbReference type="GO" id="GO:0017148">
    <property type="term" value="P:negative regulation of translation"/>
    <property type="evidence" value="ECO:0007669"/>
    <property type="project" value="TreeGrafter"/>
</dbReference>
<dbReference type="PANTHER" id="PTHR12979">
    <property type="entry name" value="CCR4-NOT TRANSCRIPTION COMPLEX SUBUNIT 10"/>
    <property type="match status" value="1"/>
</dbReference>
<dbReference type="Proteomes" id="UP000663760">
    <property type="component" value="Chromosome 14"/>
</dbReference>
<dbReference type="PROSITE" id="PS50005">
    <property type="entry name" value="TPR"/>
    <property type="match status" value="1"/>
</dbReference>
<evidence type="ECO:0000313" key="4">
    <source>
        <dbReference type="EMBL" id="CAA7407554.1"/>
    </source>
</evidence>
<keyword evidence="5" id="KW-1185">Reference proteome</keyword>
<dbReference type="OrthoDB" id="25157at2759"/>
<dbReference type="EMBL" id="LR746277">
    <property type="protein sequence ID" value="CAA7407554.1"/>
    <property type="molecule type" value="Genomic_DNA"/>
</dbReference>
<sequence length="839" mass="91253">MDARDSSSAAAASVAVASPRHGQMDDDGAALTVTCGLAKDAASLFQSGHYAECVEVLNQILQKKEDDPKVLHNTAIAEYFRDGCPDPRALLDVLRRVKTKSEELARASMEELEVSGIVTSPPKGNIDALNQMPSNSATVSYADEIDTSIVTLNTAIILFHLHEYPRALSLLEPLYQKLHPLDETTALHVCLLLIDAALASNNASGAGDVIQYMEKSFGDGYVVNQGDNGNIVQQQASSQAALKITSTSSALAVPDNVSSDSRVSENPLDRILSEDAIEYETLLSTLDNSGQSMTRPNANNLSSMPIDRPAPTTDLKLKMHLYKVRLLLLTRNLKAAKREVKLGMNVARGRDSSIALLLKSQLEYARGNHRKAIKLLMTSSNKTEPGDFSIFNNNLGCIYHHLQKHHTSIALFSKALRSSSSLKQEKPLKLLNFSQDKSLLISYNCGLQYLSCGRPLMAAKCFRLAAPALYNKPLLWLRFAECCLLAQSKGVLKTNLTSFCSWPDQVKVHVVGSGKWRQLAVSTSSRDSHLGSPSESGPSVGSHHFTLSLPFARQCLLNSLHLLDKLGPRSSVVSLAREGEAQLDHAGNAGFRSSNYKNAQSDIESDSRDNRGNVSSNAAAVDSSVSAYEGLCKRENNMVKQAALADLAYVELSLNNPLGALSVAWELQQLPGCSRMYTFFSRVYAAEALCRLNRPEEAADHLSVYLSEGNNVEFPYSEEDGLKWLTEKDAYSEESNGPAAIKQQMAPPEPKFSLFLRPEEACGALFVNLGALHAIQGNLEQARLFLRKALLAIPGNPQALAAAAYVDLRLGIIPDAIAKLKECSQVRFFSNGITSSGSR</sequence>
<dbReference type="SUPFAM" id="SSF48452">
    <property type="entry name" value="TPR-like"/>
    <property type="match status" value="1"/>
</dbReference>
<name>A0A7I8LE31_SPIIN</name>
<dbReference type="InterPro" id="IPR019734">
    <property type="entry name" value="TPR_rpt"/>
</dbReference>
<evidence type="ECO:0000256" key="3">
    <source>
        <dbReference type="SAM" id="MobiDB-lite"/>
    </source>
</evidence>
<feature type="compositionally biased region" description="Low complexity" evidence="3">
    <location>
        <begin position="1"/>
        <end position="18"/>
    </location>
</feature>
<feature type="compositionally biased region" description="Polar residues" evidence="3">
    <location>
        <begin position="591"/>
        <end position="602"/>
    </location>
</feature>
<dbReference type="Pfam" id="PF13181">
    <property type="entry name" value="TPR_8"/>
    <property type="match status" value="1"/>
</dbReference>